<dbReference type="AlphaFoldDB" id="A0A660KQE9"/>
<reference evidence="2 3" key="1">
    <citation type="submission" date="2019-06" db="EMBL/GenBank/DDBJ databases">
        <title>A chromosomal-level reference genome of Carpinus fangiana (Coryloideae, Betulaceae).</title>
        <authorList>
            <person name="Yang X."/>
            <person name="Wang Z."/>
            <person name="Zhang L."/>
            <person name="Hao G."/>
            <person name="Liu J."/>
            <person name="Yang Y."/>
        </authorList>
    </citation>
    <scope>NUCLEOTIDE SEQUENCE [LARGE SCALE GENOMIC DNA]</scope>
    <source>
        <strain evidence="2">Cfa_2016G</strain>
        <tissue evidence="2">Leaf</tissue>
    </source>
</reference>
<protein>
    <submittedName>
        <fullName evidence="2">Uncharacterized protein</fullName>
    </submittedName>
</protein>
<name>A0A660KQE9_9ROSI</name>
<dbReference type="Proteomes" id="UP000327013">
    <property type="component" value="Chromosome 4"/>
</dbReference>
<sequence length="112" mass="12227">MVSALYSRNGRRGRPPWSRGTAAGRRSTPLAGSTIARRPSPLYLGLLFKNDKMGLAYSDPLSLWALISLESGTAPCICFSAFGFEKEESTVGLWELVEEEEVTVVDVVEMDG</sequence>
<gene>
    <name evidence="2" type="ORF">FH972_011154</name>
</gene>
<keyword evidence="3" id="KW-1185">Reference proteome</keyword>
<evidence type="ECO:0000256" key="1">
    <source>
        <dbReference type="SAM" id="MobiDB-lite"/>
    </source>
</evidence>
<evidence type="ECO:0000313" key="3">
    <source>
        <dbReference type="Proteomes" id="UP000327013"/>
    </source>
</evidence>
<feature type="region of interest" description="Disordered" evidence="1">
    <location>
        <begin position="1"/>
        <end position="36"/>
    </location>
</feature>
<proteinExistence type="predicted"/>
<evidence type="ECO:0000313" key="2">
    <source>
        <dbReference type="EMBL" id="KAE8038673.1"/>
    </source>
</evidence>
<accession>A0A660KQE9</accession>
<organism evidence="2 3">
    <name type="scientific">Carpinus fangiana</name>
    <dbReference type="NCBI Taxonomy" id="176857"/>
    <lineage>
        <taxon>Eukaryota</taxon>
        <taxon>Viridiplantae</taxon>
        <taxon>Streptophyta</taxon>
        <taxon>Embryophyta</taxon>
        <taxon>Tracheophyta</taxon>
        <taxon>Spermatophyta</taxon>
        <taxon>Magnoliopsida</taxon>
        <taxon>eudicotyledons</taxon>
        <taxon>Gunneridae</taxon>
        <taxon>Pentapetalae</taxon>
        <taxon>rosids</taxon>
        <taxon>fabids</taxon>
        <taxon>Fagales</taxon>
        <taxon>Betulaceae</taxon>
        <taxon>Carpinus</taxon>
    </lineage>
</organism>
<dbReference type="EMBL" id="CM017324">
    <property type="protein sequence ID" value="KAE8038673.1"/>
    <property type="molecule type" value="Genomic_DNA"/>
</dbReference>